<evidence type="ECO:0000313" key="5">
    <source>
        <dbReference type="Proteomes" id="UP000218267"/>
    </source>
</evidence>
<dbReference type="OrthoDB" id="9809288at2"/>
<feature type="domain" description="Nitroreductase" evidence="3">
    <location>
        <begin position="10"/>
        <end position="153"/>
    </location>
</feature>
<dbReference type="PANTHER" id="PTHR43673:SF10">
    <property type="entry name" value="NADH DEHYDROGENASE_NAD(P)H NITROREDUCTASE XCC3605-RELATED"/>
    <property type="match status" value="1"/>
</dbReference>
<evidence type="ECO:0000256" key="1">
    <source>
        <dbReference type="ARBA" id="ARBA00007118"/>
    </source>
</evidence>
<dbReference type="EMBL" id="AP018042">
    <property type="protein sequence ID" value="BAX78576.1"/>
    <property type="molecule type" value="Genomic_DNA"/>
</dbReference>
<dbReference type="CDD" id="cd02138">
    <property type="entry name" value="TdsD-like"/>
    <property type="match status" value="1"/>
</dbReference>
<organism evidence="4 5">
    <name type="scientific">Labilibaculum antarcticum</name>
    <dbReference type="NCBI Taxonomy" id="1717717"/>
    <lineage>
        <taxon>Bacteria</taxon>
        <taxon>Pseudomonadati</taxon>
        <taxon>Bacteroidota</taxon>
        <taxon>Bacteroidia</taxon>
        <taxon>Marinilabiliales</taxon>
        <taxon>Marinifilaceae</taxon>
        <taxon>Labilibaculum</taxon>
    </lineage>
</organism>
<keyword evidence="2" id="KW-0560">Oxidoreductase</keyword>
<evidence type="ECO:0000259" key="3">
    <source>
        <dbReference type="Pfam" id="PF00881"/>
    </source>
</evidence>
<comment type="similarity">
    <text evidence="1">Belongs to the nitroreductase family.</text>
</comment>
<dbReference type="AlphaFoldDB" id="A0A1Y1CE01"/>
<proteinExistence type="inferred from homology"/>
<evidence type="ECO:0000256" key="2">
    <source>
        <dbReference type="ARBA" id="ARBA00023002"/>
    </source>
</evidence>
<dbReference type="KEGG" id="mbas:ALGA_0181"/>
<keyword evidence="5" id="KW-1185">Reference proteome</keyword>
<dbReference type="RefSeq" id="WP_096427512.1">
    <property type="nucleotide sequence ID" value="NZ_AP018042.1"/>
</dbReference>
<reference evidence="4 5" key="1">
    <citation type="journal article" date="2018" name="Mar. Genomics">
        <title>Complete genome sequence of Marinifilaceae bacterium strain SPP2, isolated from the Antarctic marine sediment.</title>
        <authorList>
            <person name="Watanabe M."/>
            <person name="Kojima H."/>
            <person name="Fukui M."/>
        </authorList>
    </citation>
    <scope>NUCLEOTIDE SEQUENCE [LARGE SCALE GENOMIC DNA]</scope>
    <source>
        <strain evidence="4 5">SPP2</strain>
    </source>
</reference>
<name>A0A1Y1CE01_9BACT</name>
<reference evidence="5" key="2">
    <citation type="journal article" date="2020" name="Antonie Van Leeuwenhoek">
        <title>Labilibaculum antarcticum sp. nov., a novel facultative anaerobic, psychrotorelant bacterium isolated from marine sediment of Antarctica.</title>
        <authorList>
            <person name="Watanabe M."/>
            <person name="Kojima H."/>
            <person name="Fukui M."/>
        </authorList>
    </citation>
    <scope>NUCLEOTIDE SEQUENCE [LARGE SCALE GENOMIC DNA]</scope>
    <source>
        <strain evidence="5">SPP2</strain>
    </source>
</reference>
<dbReference type="Gene3D" id="3.40.109.10">
    <property type="entry name" value="NADH Oxidase"/>
    <property type="match status" value="1"/>
</dbReference>
<evidence type="ECO:0000313" key="4">
    <source>
        <dbReference type="EMBL" id="BAX78576.1"/>
    </source>
</evidence>
<dbReference type="Pfam" id="PF00881">
    <property type="entry name" value="Nitroreductase"/>
    <property type="match status" value="1"/>
</dbReference>
<sequence length="190" mass="22155">MSEKIHDLVDQRWSPRAFSEKEIVSEKIEKLFEAASYAASCFNEQPWRFIYATKDYPERYDQLLSCLVEFNQMWVKTAPMIIMTLVSKKFAQNQKDNHHARHDLGLAIGNMSVQAMSMDLYMHQMAGFSVEKAREMFEIPADFDIVSMIAVGYLGDPKQLPENIREMESNKRVRRSLGKILFDGDWDDMK</sequence>
<dbReference type="Proteomes" id="UP000218267">
    <property type="component" value="Chromosome"/>
</dbReference>
<dbReference type="InterPro" id="IPR029479">
    <property type="entry name" value="Nitroreductase"/>
</dbReference>
<accession>A0A1Y1CE01</accession>
<dbReference type="PANTHER" id="PTHR43673">
    <property type="entry name" value="NAD(P)H NITROREDUCTASE YDGI-RELATED"/>
    <property type="match status" value="1"/>
</dbReference>
<dbReference type="GO" id="GO:0016491">
    <property type="term" value="F:oxidoreductase activity"/>
    <property type="evidence" value="ECO:0007669"/>
    <property type="project" value="UniProtKB-KW"/>
</dbReference>
<dbReference type="SUPFAM" id="SSF55469">
    <property type="entry name" value="FMN-dependent nitroreductase-like"/>
    <property type="match status" value="1"/>
</dbReference>
<dbReference type="InterPro" id="IPR000415">
    <property type="entry name" value="Nitroreductase-like"/>
</dbReference>
<gene>
    <name evidence="4" type="ORF">ALGA_0181</name>
</gene>
<protein>
    <submittedName>
        <fullName evidence="4">Nitroreductase</fullName>
    </submittedName>
</protein>